<keyword evidence="3" id="KW-1185">Reference proteome</keyword>
<evidence type="ECO:0000313" key="2">
    <source>
        <dbReference type="EMBL" id="CAB1434573.1"/>
    </source>
</evidence>
<comment type="caution">
    <text evidence="2">The sequence shown here is derived from an EMBL/GenBank/DDBJ whole genome shotgun (WGS) entry which is preliminary data.</text>
</comment>
<gene>
    <name evidence="2" type="ORF">PLEPLA_LOCUS22615</name>
</gene>
<dbReference type="AlphaFoldDB" id="A0A9N7YQV7"/>
<proteinExistence type="predicted"/>
<name>A0A9N7YQV7_PLEPL</name>
<dbReference type="Proteomes" id="UP001153269">
    <property type="component" value="Unassembled WGS sequence"/>
</dbReference>
<feature type="compositionally biased region" description="Basic and acidic residues" evidence="1">
    <location>
        <begin position="10"/>
        <end position="28"/>
    </location>
</feature>
<reference evidence="2" key="1">
    <citation type="submission" date="2020-03" db="EMBL/GenBank/DDBJ databases">
        <authorList>
            <person name="Weist P."/>
        </authorList>
    </citation>
    <scope>NUCLEOTIDE SEQUENCE</scope>
</reference>
<accession>A0A9N7YQV7</accession>
<organism evidence="2 3">
    <name type="scientific">Pleuronectes platessa</name>
    <name type="common">European plaice</name>
    <dbReference type="NCBI Taxonomy" id="8262"/>
    <lineage>
        <taxon>Eukaryota</taxon>
        <taxon>Metazoa</taxon>
        <taxon>Chordata</taxon>
        <taxon>Craniata</taxon>
        <taxon>Vertebrata</taxon>
        <taxon>Euteleostomi</taxon>
        <taxon>Actinopterygii</taxon>
        <taxon>Neopterygii</taxon>
        <taxon>Teleostei</taxon>
        <taxon>Neoteleostei</taxon>
        <taxon>Acanthomorphata</taxon>
        <taxon>Carangaria</taxon>
        <taxon>Pleuronectiformes</taxon>
        <taxon>Pleuronectoidei</taxon>
        <taxon>Pleuronectidae</taxon>
        <taxon>Pleuronectes</taxon>
    </lineage>
</organism>
<sequence length="117" mass="13666">MYPLVQNQPEWDRRYGNERVRRKEKENTNDPGIMKGFQRLELELVCHRNPPSRDRSGKNICLSALRRNSHQVMKEGAWRKKNAAEETSKLTVCSIKYTHLQNMSSEEQAANMSVSVF</sequence>
<evidence type="ECO:0000313" key="3">
    <source>
        <dbReference type="Proteomes" id="UP001153269"/>
    </source>
</evidence>
<protein>
    <submittedName>
        <fullName evidence="2">Uncharacterized protein</fullName>
    </submittedName>
</protein>
<dbReference type="EMBL" id="CADEAL010001671">
    <property type="protein sequence ID" value="CAB1434573.1"/>
    <property type="molecule type" value="Genomic_DNA"/>
</dbReference>
<evidence type="ECO:0000256" key="1">
    <source>
        <dbReference type="SAM" id="MobiDB-lite"/>
    </source>
</evidence>
<feature type="region of interest" description="Disordered" evidence="1">
    <location>
        <begin position="1"/>
        <end position="33"/>
    </location>
</feature>